<dbReference type="EMBL" id="LNIX01000007">
    <property type="protein sequence ID" value="OXA51787.1"/>
    <property type="molecule type" value="Genomic_DNA"/>
</dbReference>
<feature type="region of interest" description="Disordered" evidence="1">
    <location>
        <begin position="598"/>
        <end position="647"/>
    </location>
</feature>
<dbReference type="Proteomes" id="UP000198287">
    <property type="component" value="Unassembled WGS sequence"/>
</dbReference>
<feature type="compositionally biased region" description="Polar residues" evidence="1">
    <location>
        <begin position="102"/>
        <end position="111"/>
    </location>
</feature>
<dbReference type="AlphaFoldDB" id="A0A226E481"/>
<sequence>MYSKSQRSVLPVNTKYTQYVEKLNDHHIKQVINPSDSNLNSSTSTNITSIPVIVDYEHLVETSKHSKPDPHVSRNQSKSKSTMSISKTTTKTNRATNNSSSEATMVTSATSGAGGFNNKNKTTKFAELFSPEESNALKLYILQKAASAPNMNEVITSEEDEEGMFGGGGLSVGRRGDALHLINKSPSSKRRRSADNSQPPAAEVPLTDMLHTEPLPQLDPEHADYDDDVDAGNDPFGNKLRTSSESIANIVYSSIRPGLEGGGGNAEFDTNLPTGSDSKQDYDPHEPLPNVDQMALRHELLNNIRAISRATYFEDLYSGKVIQNDGPPEAEILEILQNSDGRLSQDERERVEDWVRDSIHNSANIEMDVDPAGDDDTLPPPPSPPQQQAQPLLHHWKPTTTSPGDTLRSELVVVGDDDDDAHETGETGDSVNKKGSYRSFRNSQQPEVDQVPPLLPEIINPPLTRLTTRDKRPYSFSQHDSGATTTVITKPIPTHISPTGLSKTTNNHTNVNNKGGIGPPPPPPYASITQSTVSNFSRHFPSNNNATATTTTTSGVEQVQRLQRLGQIQQPIVIPMPQGGRNRPPTYPVRKPNVVAHHPQNFSNSSSVVSIPASLPTNSNSNANNNKGRNHKGPHYKGESGSNNSFPGKYTKIPRIYQRQNMNQWVAKKVWFYMNGDDRFPRIEYRFRPRDLQTMDNLLNLLNKKMPQLPQGARYVFTLDGRLIESVDELKNEQAYVVSSIRKFKPLNYAIRRKLTTRKRSTDDEHSPRATPTFQNLPPIVSRSKSTGLNLNYGKNPPLIRIRRARSQKSYENSTKSSSMKMISSSETNLSSKLYGDATLNSLGYISKNKSISVSSNNLNITNNNNNSIKPTKSSYNKSNYNSQPTDGERRRRKSFNDNSHGKSGEGQSKSDIPRIVAEVIGEASSHGTNGRIRLERQMVRVINGADPSVQSQVLLNTKTSQPFEDLVRDLGLAVKLPHSRKVGNRLETLYGRQVRSYSQLRSELKVGNNTFYIYVDMDDEDEDYHSSLLPNIQRQRLSIITPPPDPHRVKRSTSNVSDRSILRPKISLTKTLSNSSSELSTTFTSTRYLDAGSYHEYNNNVGQRSGSQRRRHRRRSQANSLTASPSASTFHLPPIVGDKANVKTTRKRSVSPIMFPSPHLHYPMNAARTVHFQT</sequence>
<feature type="compositionally biased region" description="Acidic residues" evidence="1">
    <location>
        <begin position="367"/>
        <end position="377"/>
    </location>
</feature>
<feature type="region of interest" description="Disordered" evidence="1">
    <location>
        <begin position="755"/>
        <end position="824"/>
    </location>
</feature>
<proteinExistence type="predicted"/>
<dbReference type="PROSITE" id="PS50309">
    <property type="entry name" value="DC"/>
    <property type="match status" value="2"/>
</dbReference>
<evidence type="ECO:0000256" key="1">
    <source>
        <dbReference type="SAM" id="MobiDB-lite"/>
    </source>
</evidence>
<dbReference type="OrthoDB" id="1738954at2759"/>
<dbReference type="GO" id="GO:0005815">
    <property type="term" value="C:microtubule organizing center"/>
    <property type="evidence" value="ECO:0007669"/>
    <property type="project" value="TreeGrafter"/>
</dbReference>
<feature type="region of interest" description="Disordered" evidence="1">
    <location>
        <begin position="182"/>
        <end position="207"/>
    </location>
</feature>
<evidence type="ECO:0000313" key="4">
    <source>
        <dbReference type="Proteomes" id="UP000198287"/>
    </source>
</evidence>
<feature type="region of interest" description="Disordered" evidence="1">
    <location>
        <begin position="61"/>
        <end position="118"/>
    </location>
</feature>
<feature type="compositionally biased region" description="Polar residues" evidence="1">
    <location>
        <begin position="1119"/>
        <end position="1130"/>
    </location>
</feature>
<feature type="region of interest" description="Disordered" evidence="1">
    <location>
        <begin position="357"/>
        <end position="460"/>
    </location>
</feature>
<feature type="compositionally biased region" description="Basic residues" evidence="1">
    <location>
        <begin position="1108"/>
        <end position="1117"/>
    </location>
</feature>
<feature type="region of interest" description="Disordered" evidence="1">
    <location>
        <begin position="858"/>
        <end position="913"/>
    </location>
</feature>
<dbReference type="SMART" id="SM00537">
    <property type="entry name" value="DCX"/>
    <property type="match status" value="1"/>
</dbReference>
<feature type="compositionally biased region" description="Low complexity" evidence="1">
    <location>
        <begin position="78"/>
        <end position="101"/>
    </location>
</feature>
<accession>A0A226E481</accession>
<dbReference type="GO" id="GO:0035556">
    <property type="term" value="P:intracellular signal transduction"/>
    <property type="evidence" value="ECO:0007669"/>
    <property type="project" value="InterPro"/>
</dbReference>
<protein>
    <submittedName>
        <fullName evidence="3">Neuronal migration protein doublecortin</fullName>
    </submittedName>
</protein>
<feature type="region of interest" description="Disordered" evidence="1">
    <location>
        <begin position="1097"/>
        <end position="1136"/>
    </location>
</feature>
<dbReference type="PANTHER" id="PTHR23004:SF11">
    <property type="entry name" value="PROTEIN RPI-1"/>
    <property type="match status" value="1"/>
</dbReference>
<keyword evidence="4" id="KW-1185">Reference proteome</keyword>
<feature type="compositionally biased region" description="Low complexity" evidence="1">
    <location>
        <begin position="858"/>
        <end position="883"/>
    </location>
</feature>
<feature type="compositionally biased region" description="Basic and acidic residues" evidence="1">
    <location>
        <begin position="61"/>
        <end position="72"/>
    </location>
</feature>
<comment type="caution">
    <text evidence="3">The sequence shown here is derived from an EMBL/GenBank/DDBJ whole genome shotgun (WGS) entry which is preliminary data.</text>
</comment>
<dbReference type="InterPro" id="IPR036572">
    <property type="entry name" value="Doublecortin_dom_sf"/>
</dbReference>
<feature type="domain" description="Doublecortin" evidence="2">
    <location>
        <begin position="937"/>
        <end position="1014"/>
    </location>
</feature>
<feature type="compositionally biased region" description="Low complexity" evidence="1">
    <location>
        <begin position="814"/>
        <end position="824"/>
    </location>
</feature>
<feature type="region of interest" description="Disordered" evidence="1">
    <location>
        <begin position="1039"/>
        <end position="1062"/>
    </location>
</feature>
<dbReference type="SUPFAM" id="SSF89837">
    <property type="entry name" value="Doublecortin (DC)"/>
    <property type="match status" value="1"/>
</dbReference>
<feature type="domain" description="Doublecortin" evidence="2">
    <location>
        <begin position="668"/>
        <end position="750"/>
    </location>
</feature>
<reference evidence="3 4" key="1">
    <citation type="submission" date="2015-12" db="EMBL/GenBank/DDBJ databases">
        <title>The genome of Folsomia candida.</title>
        <authorList>
            <person name="Faddeeva A."/>
            <person name="Derks M.F."/>
            <person name="Anvar Y."/>
            <person name="Smit S."/>
            <person name="Van Straalen N."/>
            <person name="Roelofs D."/>
        </authorList>
    </citation>
    <scope>NUCLEOTIDE SEQUENCE [LARGE SCALE GENOMIC DNA]</scope>
    <source>
        <strain evidence="3 4">VU population</strain>
        <tissue evidence="3">Whole body</tissue>
    </source>
</reference>
<dbReference type="STRING" id="158441.A0A226E481"/>
<dbReference type="GO" id="GO:0005874">
    <property type="term" value="C:microtubule"/>
    <property type="evidence" value="ECO:0007669"/>
    <property type="project" value="TreeGrafter"/>
</dbReference>
<name>A0A226E481_FOLCA</name>
<dbReference type="Gene3D" id="3.10.20.230">
    <property type="entry name" value="Doublecortin domain"/>
    <property type="match status" value="2"/>
</dbReference>
<evidence type="ECO:0000259" key="2">
    <source>
        <dbReference type="PROSITE" id="PS50309"/>
    </source>
</evidence>
<dbReference type="Pfam" id="PF03607">
    <property type="entry name" value="DCX"/>
    <property type="match status" value="1"/>
</dbReference>
<dbReference type="InterPro" id="IPR003533">
    <property type="entry name" value="Doublecortin_dom"/>
</dbReference>
<gene>
    <name evidence="3" type="ORF">Fcan01_13492</name>
</gene>
<feature type="compositionally biased region" description="Low complexity" evidence="1">
    <location>
        <begin position="601"/>
        <end position="610"/>
    </location>
</feature>
<organism evidence="3 4">
    <name type="scientific">Folsomia candida</name>
    <name type="common">Springtail</name>
    <dbReference type="NCBI Taxonomy" id="158441"/>
    <lineage>
        <taxon>Eukaryota</taxon>
        <taxon>Metazoa</taxon>
        <taxon>Ecdysozoa</taxon>
        <taxon>Arthropoda</taxon>
        <taxon>Hexapoda</taxon>
        <taxon>Collembola</taxon>
        <taxon>Entomobryomorpha</taxon>
        <taxon>Isotomoidea</taxon>
        <taxon>Isotomidae</taxon>
        <taxon>Proisotominae</taxon>
        <taxon>Folsomia</taxon>
    </lineage>
</organism>
<dbReference type="PANTHER" id="PTHR23004">
    <property type="entry name" value="DOUBLECORTIN DOMAIN CONTAINING 2"/>
    <property type="match status" value="1"/>
</dbReference>
<evidence type="ECO:0000313" key="3">
    <source>
        <dbReference type="EMBL" id="OXA51787.1"/>
    </source>
</evidence>